<evidence type="ECO:0000259" key="5">
    <source>
        <dbReference type="PROSITE" id="PS50110"/>
    </source>
</evidence>
<dbReference type="Pfam" id="PF00072">
    <property type="entry name" value="Response_reg"/>
    <property type="match status" value="1"/>
</dbReference>
<sequence>MQYAQVKVLVVEDEALIRFAAVDALEDDGFVVFGADCAATAIGVIEKHPDIQLIFTDIDMPGSMDGLTLTEFVRDRWPPIKIIVTSGRVMPIAKDLSDDITFVPKPYDLNHLGNLIRSIVR</sequence>
<dbReference type="AlphaFoldDB" id="A0AAJ2B6G7"/>
<accession>A0AAJ2B6G7</accession>
<evidence type="ECO:0000256" key="2">
    <source>
        <dbReference type="ARBA" id="ARBA00023015"/>
    </source>
</evidence>
<protein>
    <submittedName>
        <fullName evidence="6">CheY-like chemotaxis protein</fullName>
    </submittedName>
</protein>
<keyword evidence="2" id="KW-0805">Transcription regulation</keyword>
<evidence type="ECO:0000313" key="7">
    <source>
        <dbReference type="Proteomes" id="UP001255601"/>
    </source>
</evidence>
<dbReference type="SMART" id="SM00448">
    <property type="entry name" value="REC"/>
    <property type="match status" value="1"/>
</dbReference>
<dbReference type="InterPro" id="IPR011006">
    <property type="entry name" value="CheY-like_superfamily"/>
</dbReference>
<evidence type="ECO:0000256" key="4">
    <source>
        <dbReference type="PROSITE-ProRule" id="PRU00169"/>
    </source>
</evidence>
<proteinExistence type="predicted"/>
<keyword evidence="1 4" id="KW-0597">Phosphoprotein</keyword>
<evidence type="ECO:0000256" key="3">
    <source>
        <dbReference type="ARBA" id="ARBA00023163"/>
    </source>
</evidence>
<dbReference type="Proteomes" id="UP001255601">
    <property type="component" value="Unassembled WGS sequence"/>
</dbReference>
<dbReference type="SUPFAM" id="SSF52172">
    <property type="entry name" value="CheY-like"/>
    <property type="match status" value="1"/>
</dbReference>
<dbReference type="PROSITE" id="PS50110">
    <property type="entry name" value="RESPONSE_REGULATORY"/>
    <property type="match status" value="1"/>
</dbReference>
<dbReference type="PANTHER" id="PTHR44591:SF3">
    <property type="entry name" value="RESPONSE REGULATORY DOMAIN-CONTAINING PROTEIN"/>
    <property type="match status" value="1"/>
</dbReference>
<evidence type="ECO:0000313" key="6">
    <source>
        <dbReference type="EMBL" id="MDR6100201.1"/>
    </source>
</evidence>
<dbReference type="PANTHER" id="PTHR44591">
    <property type="entry name" value="STRESS RESPONSE REGULATOR PROTEIN 1"/>
    <property type="match status" value="1"/>
</dbReference>
<dbReference type="Gene3D" id="3.40.50.2300">
    <property type="match status" value="1"/>
</dbReference>
<evidence type="ECO:0000256" key="1">
    <source>
        <dbReference type="ARBA" id="ARBA00022553"/>
    </source>
</evidence>
<dbReference type="RefSeq" id="WP_309769326.1">
    <property type="nucleotide sequence ID" value="NZ_JAVIZC010000001.1"/>
</dbReference>
<dbReference type="GO" id="GO:0000160">
    <property type="term" value="P:phosphorelay signal transduction system"/>
    <property type="evidence" value="ECO:0007669"/>
    <property type="project" value="InterPro"/>
</dbReference>
<dbReference type="EMBL" id="JAVIZC010000001">
    <property type="protein sequence ID" value="MDR6100201.1"/>
    <property type="molecule type" value="Genomic_DNA"/>
</dbReference>
<feature type="modified residue" description="4-aspartylphosphate" evidence="4">
    <location>
        <position position="57"/>
    </location>
</feature>
<reference evidence="6" key="1">
    <citation type="submission" date="2023-08" db="EMBL/GenBank/DDBJ databases">
        <title>Functional and genomic diversity of the sorghum phyllosphere microbiome.</title>
        <authorList>
            <person name="Shade A."/>
        </authorList>
    </citation>
    <scope>NUCLEOTIDE SEQUENCE</scope>
    <source>
        <strain evidence="6">SORGH_AS_0974</strain>
    </source>
</reference>
<gene>
    <name evidence="6" type="ORF">QE369_000379</name>
</gene>
<keyword evidence="3" id="KW-0804">Transcription</keyword>
<name>A0AAJ2B6G7_9HYPH</name>
<dbReference type="InterPro" id="IPR001789">
    <property type="entry name" value="Sig_transdc_resp-reg_receiver"/>
</dbReference>
<comment type="caution">
    <text evidence="6">The sequence shown here is derived from an EMBL/GenBank/DDBJ whole genome shotgun (WGS) entry which is preliminary data.</text>
</comment>
<organism evidence="6 7">
    <name type="scientific">Agrobacterium larrymoorei</name>
    <dbReference type="NCBI Taxonomy" id="160699"/>
    <lineage>
        <taxon>Bacteria</taxon>
        <taxon>Pseudomonadati</taxon>
        <taxon>Pseudomonadota</taxon>
        <taxon>Alphaproteobacteria</taxon>
        <taxon>Hyphomicrobiales</taxon>
        <taxon>Rhizobiaceae</taxon>
        <taxon>Rhizobium/Agrobacterium group</taxon>
        <taxon>Agrobacterium</taxon>
    </lineage>
</organism>
<dbReference type="InterPro" id="IPR050595">
    <property type="entry name" value="Bact_response_regulator"/>
</dbReference>
<feature type="domain" description="Response regulatory" evidence="5">
    <location>
        <begin position="7"/>
        <end position="120"/>
    </location>
</feature>